<dbReference type="OrthoDB" id="8118055at2759"/>
<evidence type="ECO:0000256" key="7">
    <source>
        <dbReference type="SAM" id="Phobius"/>
    </source>
</evidence>
<evidence type="ECO:0000256" key="6">
    <source>
        <dbReference type="RuleBase" id="RU361193"/>
    </source>
</evidence>
<dbReference type="EMBL" id="UYYB01104830">
    <property type="protein sequence ID" value="VDM79353.1"/>
    <property type="molecule type" value="Genomic_DNA"/>
</dbReference>
<dbReference type="SUPFAM" id="SSF48225">
    <property type="entry name" value="Seven-hairpin glycosidases"/>
    <property type="match status" value="1"/>
</dbReference>
<dbReference type="InterPro" id="IPR036026">
    <property type="entry name" value="Seven-hairpin_glycosidases"/>
</dbReference>
<evidence type="ECO:0000256" key="1">
    <source>
        <dbReference type="ARBA" id="ARBA00001913"/>
    </source>
</evidence>
<comment type="cofactor">
    <cofactor evidence="1">
        <name>Ca(2+)</name>
        <dbReference type="ChEBI" id="CHEBI:29108"/>
    </cofactor>
</comment>
<dbReference type="PRINTS" id="PR00747">
    <property type="entry name" value="GLYHDRLASE47"/>
</dbReference>
<dbReference type="PANTHER" id="PTHR11742:SF96">
    <property type="entry name" value="MANNOSYL-OLIGOSACCHARIDE 1,2-ALPHA-MANNOSIDASE C52E4.5"/>
    <property type="match status" value="1"/>
</dbReference>
<dbReference type="PANTHER" id="PTHR11742">
    <property type="entry name" value="MANNOSYL-OLIGOSACCHARIDE ALPHA-1,2-MANNOSIDASE-RELATED"/>
    <property type="match status" value="1"/>
</dbReference>
<name>A0A3P7JF54_STRVU</name>
<dbReference type="Proteomes" id="UP000270094">
    <property type="component" value="Unassembled WGS sequence"/>
</dbReference>
<keyword evidence="9" id="KW-1185">Reference proteome</keyword>
<dbReference type="InterPro" id="IPR050749">
    <property type="entry name" value="Glycosyl_Hydrolase_47"/>
</dbReference>
<dbReference type="GO" id="GO:0004571">
    <property type="term" value="F:mannosyl-oligosaccharide 1,2-alpha-mannosidase activity"/>
    <property type="evidence" value="ECO:0007669"/>
    <property type="project" value="InterPro"/>
</dbReference>
<evidence type="ECO:0000256" key="3">
    <source>
        <dbReference type="ARBA" id="ARBA00007658"/>
    </source>
</evidence>
<dbReference type="EC" id="3.2.1.-" evidence="6"/>
<dbReference type="InterPro" id="IPR001382">
    <property type="entry name" value="Glyco_hydro_47"/>
</dbReference>
<gene>
    <name evidence="8" type="ORF">SVUK_LOCUS14351</name>
</gene>
<dbReference type="Gene3D" id="1.50.10.10">
    <property type="match status" value="1"/>
</dbReference>
<dbReference type="InterPro" id="IPR012341">
    <property type="entry name" value="6hp_glycosidase-like_sf"/>
</dbReference>
<keyword evidence="5" id="KW-1015">Disulfide bond</keyword>
<sequence>MQTVRLNRAAVAASAAVMFILLCVISYLPSTPANLQLIRAIRPEPDLLKGNKIVEEDTTAHLRITTRAQRVTASSEDNDYETEFRRKKVVEMMQHAWSGYKNYSWGENELRPVSKSFNKQDIFGGREMPATIVDAADTLFIMGLKEEYEEARDYIEKNFDMSKATGTLSVFETNIRFLGGLLSLYALTKEEFYISKARSVGEALLPAFKTPSGIPKSNLNMKTKLASNYHWANGG</sequence>
<accession>A0A3P7JF54</accession>
<keyword evidence="6" id="KW-0326">Glycosidase</keyword>
<comment type="similarity">
    <text evidence="3 6">Belongs to the glycosyl hydrolase 47 family.</text>
</comment>
<feature type="transmembrane region" description="Helical" evidence="7">
    <location>
        <begin position="9"/>
        <end position="28"/>
    </location>
</feature>
<dbReference type="Pfam" id="PF01532">
    <property type="entry name" value="Glyco_hydro_47"/>
    <property type="match status" value="1"/>
</dbReference>
<reference evidence="8 9" key="1">
    <citation type="submission" date="2018-11" db="EMBL/GenBank/DDBJ databases">
        <authorList>
            <consortium name="Pathogen Informatics"/>
        </authorList>
    </citation>
    <scope>NUCLEOTIDE SEQUENCE [LARGE SCALE GENOMIC DNA]</scope>
</reference>
<evidence type="ECO:0000256" key="4">
    <source>
        <dbReference type="ARBA" id="ARBA00022801"/>
    </source>
</evidence>
<protein>
    <recommendedName>
        <fullName evidence="6">alpha-1,2-Mannosidase</fullName>
        <ecNumber evidence="6">3.2.1.-</ecNumber>
    </recommendedName>
</protein>
<organism evidence="8 9">
    <name type="scientific">Strongylus vulgaris</name>
    <name type="common">Blood worm</name>
    <dbReference type="NCBI Taxonomy" id="40348"/>
    <lineage>
        <taxon>Eukaryota</taxon>
        <taxon>Metazoa</taxon>
        <taxon>Ecdysozoa</taxon>
        <taxon>Nematoda</taxon>
        <taxon>Chromadorea</taxon>
        <taxon>Rhabditida</taxon>
        <taxon>Rhabditina</taxon>
        <taxon>Rhabditomorpha</taxon>
        <taxon>Strongyloidea</taxon>
        <taxon>Strongylidae</taxon>
        <taxon>Strongylus</taxon>
    </lineage>
</organism>
<proteinExistence type="inferred from homology"/>
<dbReference type="GO" id="GO:0000139">
    <property type="term" value="C:Golgi membrane"/>
    <property type="evidence" value="ECO:0007669"/>
    <property type="project" value="TreeGrafter"/>
</dbReference>
<keyword evidence="4 6" id="KW-0378">Hydrolase</keyword>
<evidence type="ECO:0000256" key="5">
    <source>
        <dbReference type="ARBA" id="ARBA00023157"/>
    </source>
</evidence>
<dbReference type="GO" id="GO:0005783">
    <property type="term" value="C:endoplasmic reticulum"/>
    <property type="evidence" value="ECO:0007669"/>
    <property type="project" value="TreeGrafter"/>
</dbReference>
<dbReference type="GO" id="GO:0005975">
    <property type="term" value="P:carbohydrate metabolic process"/>
    <property type="evidence" value="ECO:0007669"/>
    <property type="project" value="InterPro"/>
</dbReference>
<keyword evidence="7" id="KW-1133">Transmembrane helix</keyword>
<evidence type="ECO:0000256" key="2">
    <source>
        <dbReference type="ARBA" id="ARBA00004922"/>
    </source>
</evidence>
<keyword evidence="7" id="KW-0812">Transmembrane</keyword>
<keyword evidence="7" id="KW-0472">Membrane</keyword>
<evidence type="ECO:0000313" key="9">
    <source>
        <dbReference type="Proteomes" id="UP000270094"/>
    </source>
</evidence>
<dbReference type="AlphaFoldDB" id="A0A3P7JF54"/>
<comment type="pathway">
    <text evidence="2">Protein modification; protein glycosylation.</text>
</comment>
<evidence type="ECO:0000313" key="8">
    <source>
        <dbReference type="EMBL" id="VDM79353.1"/>
    </source>
</evidence>
<dbReference type="GO" id="GO:0005509">
    <property type="term" value="F:calcium ion binding"/>
    <property type="evidence" value="ECO:0007669"/>
    <property type="project" value="InterPro"/>
</dbReference>